<evidence type="ECO:0000313" key="2">
    <source>
        <dbReference type="EMBL" id="OWF43427.1"/>
    </source>
</evidence>
<proteinExistence type="predicted"/>
<organism evidence="2 3">
    <name type="scientific">Mizuhopecten yessoensis</name>
    <name type="common">Japanese scallop</name>
    <name type="synonym">Patinopecten yessoensis</name>
    <dbReference type="NCBI Taxonomy" id="6573"/>
    <lineage>
        <taxon>Eukaryota</taxon>
        <taxon>Metazoa</taxon>
        <taxon>Spiralia</taxon>
        <taxon>Lophotrochozoa</taxon>
        <taxon>Mollusca</taxon>
        <taxon>Bivalvia</taxon>
        <taxon>Autobranchia</taxon>
        <taxon>Pteriomorphia</taxon>
        <taxon>Pectinida</taxon>
        <taxon>Pectinoidea</taxon>
        <taxon>Pectinidae</taxon>
        <taxon>Mizuhopecten</taxon>
    </lineage>
</organism>
<sequence length="99" mass="10841">MMTQMSVALDTDQTSATQTDPDTIDKCVGPDQPMDVYSTGCQTTYSLVQRRHVSLQVQVNNGKSKSCGVQATCSTNTSSTQCQKPIREKTPTKMNDMET</sequence>
<dbReference type="AlphaFoldDB" id="A0A210Q3V9"/>
<feature type="region of interest" description="Disordered" evidence="1">
    <location>
        <begin position="1"/>
        <end position="25"/>
    </location>
</feature>
<dbReference type="Proteomes" id="UP000242188">
    <property type="component" value="Unassembled WGS sequence"/>
</dbReference>
<reference evidence="2 3" key="1">
    <citation type="journal article" date="2017" name="Nat. Ecol. Evol.">
        <title>Scallop genome provides insights into evolution of bilaterian karyotype and development.</title>
        <authorList>
            <person name="Wang S."/>
            <person name="Zhang J."/>
            <person name="Jiao W."/>
            <person name="Li J."/>
            <person name="Xun X."/>
            <person name="Sun Y."/>
            <person name="Guo X."/>
            <person name="Huan P."/>
            <person name="Dong B."/>
            <person name="Zhang L."/>
            <person name="Hu X."/>
            <person name="Sun X."/>
            <person name="Wang J."/>
            <person name="Zhao C."/>
            <person name="Wang Y."/>
            <person name="Wang D."/>
            <person name="Huang X."/>
            <person name="Wang R."/>
            <person name="Lv J."/>
            <person name="Li Y."/>
            <person name="Zhang Z."/>
            <person name="Liu B."/>
            <person name="Lu W."/>
            <person name="Hui Y."/>
            <person name="Liang J."/>
            <person name="Zhou Z."/>
            <person name="Hou R."/>
            <person name="Li X."/>
            <person name="Liu Y."/>
            <person name="Li H."/>
            <person name="Ning X."/>
            <person name="Lin Y."/>
            <person name="Zhao L."/>
            <person name="Xing Q."/>
            <person name="Dou J."/>
            <person name="Li Y."/>
            <person name="Mao J."/>
            <person name="Guo H."/>
            <person name="Dou H."/>
            <person name="Li T."/>
            <person name="Mu C."/>
            <person name="Jiang W."/>
            <person name="Fu Q."/>
            <person name="Fu X."/>
            <person name="Miao Y."/>
            <person name="Liu J."/>
            <person name="Yu Q."/>
            <person name="Li R."/>
            <person name="Liao H."/>
            <person name="Li X."/>
            <person name="Kong Y."/>
            <person name="Jiang Z."/>
            <person name="Chourrout D."/>
            <person name="Li R."/>
            <person name="Bao Z."/>
        </authorList>
    </citation>
    <scope>NUCLEOTIDE SEQUENCE [LARGE SCALE GENOMIC DNA]</scope>
    <source>
        <strain evidence="2 3">PY_sf001</strain>
    </source>
</reference>
<feature type="region of interest" description="Disordered" evidence="1">
    <location>
        <begin position="76"/>
        <end position="99"/>
    </location>
</feature>
<keyword evidence="3" id="KW-1185">Reference proteome</keyword>
<protein>
    <submittedName>
        <fullName evidence="2">Uncharacterized protein</fullName>
    </submittedName>
</protein>
<evidence type="ECO:0000256" key="1">
    <source>
        <dbReference type="SAM" id="MobiDB-lite"/>
    </source>
</evidence>
<accession>A0A210Q3V9</accession>
<evidence type="ECO:0000313" key="3">
    <source>
        <dbReference type="Proteomes" id="UP000242188"/>
    </source>
</evidence>
<feature type="compositionally biased region" description="Polar residues" evidence="1">
    <location>
        <begin position="1"/>
        <end position="21"/>
    </location>
</feature>
<gene>
    <name evidence="2" type="ORF">KP79_PYT24175</name>
</gene>
<comment type="caution">
    <text evidence="2">The sequence shown here is derived from an EMBL/GenBank/DDBJ whole genome shotgun (WGS) entry which is preliminary data.</text>
</comment>
<name>A0A210Q3V9_MIZYE</name>
<dbReference type="EMBL" id="NEDP02005106">
    <property type="protein sequence ID" value="OWF43427.1"/>
    <property type="molecule type" value="Genomic_DNA"/>
</dbReference>